<dbReference type="GO" id="GO:0046872">
    <property type="term" value="F:metal ion binding"/>
    <property type="evidence" value="ECO:0007669"/>
    <property type="project" value="UniProtKB-KW"/>
</dbReference>
<keyword evidence="3" id="KW-0479">Metal-binding</keyword>
<dbReference type="InterPro" id="IPR006330">
    <property type="entry name" value="Ado/ade_deaminase"/>
</dbReference>
<evidence type="ECO:0000313" key="10">
    <source>
        <dbReference type="Proteomes" id="UP001176961"/>
    </source>
</evidence>
<dbReference type="GO" id="GO:0006154">
    <property type="term" value="P:adenosine catabolic process"/>
    <property type="evidence" value="ECO:0007669"/>
    <property type="project" value="TreeGrafter"/>
</dbReference>
<dbReference type="AlphaFoldDB" id="A0AA36H769"/>
<evidence type="ECO:0000256" key="7">
    <source>
        <dbReference type="ARBA" id="ARBA00048787"/>
    </source>
</evidence>
<evidence type="ECO:0000256" key="6">
    <source>
        <dbReference type="ARBA" id="ARBA00023080"/>
    </source>
</evidence>
<dbReference type="GO" id="GO:0009117">
    <property type="term" value="P:nucleotide metabolic process"/>
    <property type="evidence" value="ECO:0007669"/>
    <property type="project" value="UniProtKB-KW"/>
</dbReference>
<keyword evidence="5" id="KW-0862">Zinc</keyword>
<evidence type="ECO:0000256" key="5">
    <source>
        <dbReference type="ARBA" id="ARBA00022833"/>
    </source>
</evidence>
<dbReference type="InterPro" id="IPR001365">
    <property type="entry name" value="A_deaminase_dom"/>
</dbReference>
<evidence type="ECO:0000256" key="3">
    <source>
        <dbReference type="ARBA" id="ARBA00022723"/>
    </source>
</evidence>
<evidence type="ECO:0000256" key="2">
    <source>
        <dbReference type="ARBA" id="ARBA00006676"/>
    </source>
</evidence>
<proteinExistence type="inferred from homology"/>
<accession>A0AA36H769</accession>
<dbReference type="GO" id="GO:0046103">
    <property type="term" value="P:inosine biosynthetic process"/>
    <property type="evidence" value="ECO:0007669"/>
    <property type="project" value="TreeGrafter"/>
</dbReference>
<dbReference type="CDD" id="cd00443">
    <property type="entry name" value="ADA_AMPD"/>
    <property type="match status" value="1"/>
</dbReference>
<dbReference type="GO" id="GO:0004000">
    <property type="term" value="F:adenosine deaminase activity"/>
    <property type="evidence" value="ECO:0007669"/>
    <property type="project" value="TreeGrafter"/>
</dbReference>
<dbReference type="Gene3D" id="3.20.20.140">
    <property type="entry name" value="Metal-dependent hydrolases"/>
    <property type="match status" value="1"/>
</dbReference>
<keyword evidence="4" id="KW-0378">Hydrolase</keyword>
<evidence type="ECO:0000313" key="9">
    <source>
        <dbReference type="EMBL" id="CAJ0605334.1"/>
    </source>
</evidence>
<dbReference type="InterPro" id="IPR032466">
    <property type="entry name" value="Metal_Hydrolase"/>
</dbReference>
<dbReference type="EMBL" id="CATQJL010000316">
    <property type="protein sequence ID" value="CAJ0605334.1"/>
    <property type="molecule type" value="Genomic_DNA"/>
</dbReference>
<dbReference type="SUPFAM" id="SSF51556">
    <property type="entry name" value="Metallo-dependent hydrolases"/>
    <property type="match status" value="1"/>
</dbReference>
<name>A0AA36H769_CYLNA</name>
<organism evidence="9 10">
    <name type="scientific">Cylicocyclus nassatus</name>
    <name type="common">Nematode worm</name>
    <dbReference type="NCBI Taxonomy" id="53992"/>
    <lineage>
        <taxon>Eukaryota</taxon>
        <taxon>Metazoa</taxon>
        <taxon>Ecdysozoa</taxon>
        <taxon>Nematoda</taxon>
        <taxon>Chromadorea</taxon>
        <taxon>Rhabditida</taxon>
        <taxon>Rhabditina</taxon>
        <taxon>Rhabditomorpha</taxon>
        <taxon>Strongyloidea</taxon>
        <taxon>Strongylidae</taxon>
        <taxon>Cylicocyclus</taxon>
    </lineage>
</organism>
<evidence type="ECO:0000259" key="8">
    <source>
        <dbReference type="Pfam" id="PF00962"/>
    </source>
</evidence>
<comment type="caution">
    <text evidence="9">The sequence shown here is derived from an EMBL/GenBank/DDBJ whole genome shotgun (WGS) entry which is preliminary data.</text>
</comment>
<keyword evidence="6" id="KW-0546">Nucleotide metabolism</keyword>
<evidence type="ECO:0000256" key="1">
    <source>
        <dbReference type="ARBA" id="ARBA00001947"/>
    </source>
</evidence>
<reference evidence="9" key="1">
    <citation type="submission" date="2023-07" db="EMBL/GenBank/DDBJ databases">
        <authorList>
            <consortium name="CYATHOMIX"/>
        </authorList>
    </citation>
    <scope>NUCLEOTIDE SEQUENCE</scope>
    <source>
        <strain evidence="9">N/A</strain>
    </source>
</reference>
<sequence length="338" mass="38184">MPQMVTESECRRLLKVELHAHLNGSMSLKTIKKLYRMQKESSLNPASLEADLKLKQPSTMEEVFKIFPLIQSLTTTKQSVKIATIDVISEFAEDGVIYLELRSTPKMTSEMSKKEYVEAILEGIAESSRSLGIITRLILSVDRRQSPEEAEQTIALAVNDKTGLIVGIELSGNPAIDGRKFLSALKAARKQGLKITVHLAEVSNQLEEVEEFLHFKPDRIGHGTFLHTRDEYVNLMMHYRIPLEVCLTSNVLSMTTTSMANSHLKFWCGKSIPICLCTDDKGLMDCDLSSEFYKASQIFGFEMQDLWTISVNALKMSFLDKKSEDYRNLMSTLDRTTL</sequence>
<dbReference type="PANTHER" id="PTHR11409">
    <property type="entry name" value="ADENOSINE DEAMINASE"/>
    <property type="match status" value="1"/>
</dbReference>
<comment type="catalytic activity">
    <reaction evidence="7">
        <text>N(6)-methyl-AMP + H2O + H(+) = IMP + methylamine</text>
        <dbReference type="Rhea" id="RHEA:16001"/>
        <dbReference type="ChEBI" id="CHEBI:15377"/>
        <dbReference type="ChEBI" id="CHEBI:15378"/>
        <dbReference type="ChEBI" id="CHEBI:58053"/>
        <dbReference type="ChEBI" id="CHEBI:59338"/>
        <dbReference type="ChEBI" id="CHEBI:144842"/>
    </reaction>
    <physiologicalReaction direction="left-to-right" evidence="7">
        <dbReference type="Rhea" id="RHEA:16002"/>
    </physiologicalReaction>
</comment>
<dbReference type="Proteomes" id="UP001176961">
    <property type="component" value="Unassembled WGS sequence"/>
</dbReference>
<dbReference type="Pfam" id="PF00962">
    <property type="entry name" value="A_deaminase"/>
    <property type="match status" value="1"/>
</dbReference>
<protein>
    <recommendedName>
        <fullName evidence="8">Adenosine deaminase domain-containing protein</fullName>
    </recommendedName>
</protein>
<keyword evidence="10" id="KW-1185">Reference proteome</keyword>
<comment type="cofactor">
    <cofactor evidence="1">
        <name>Zn(2+)</name>
        <dbReference type="ChEBI" id="CHEBI:29105"/>
    </cofactor>
</comment>
<feature type="domain" description="Adenosine deaminase" evidence="8">
    <location>
        <begin position="15"/>
        <end position="332"/>
    </location>
</feature>
<comment type="similarity">
    <text evidence="2">Belongs to the metallo-dependent hydrolases superfamily. Adenosine and AMP deaminases family.</text>
</comment>
<gene>
    <name evidence="9" type="ORF">CYNAS_LOCUS17317</name>
</gene>
<dbReference type="PANTHER" id="PTHR11409:SF42">
    <property type="entry name" value="ADENOSINE DEAMINASE-LIKE PROTEIN"/>
    <property type="match status" value="1"/>
</dbReference>
<evidence type="ECO:0000256" key="4">
    <source>
        <dbReference type="ARBA" id="ARBA00022801"/>
    </source>
</evidence>